<dbReference type="AlphaFoldDB" id="A0A0H4XJA0"/>
<gene>
    <name evidence="1" type="ORF">A176_005259</name>
</gene>
<protein>
    <submittedName>
        <fullName evidence="1">Uncharacterized protein</fullName>
    </submittedName>
</protein>
<dbReference type="PATRIC" id="fig|1297742.4.peg.5342"/>
<dbReference type="EMBL" id="CP012109">
    <property type="protein sequence ID" value="AKQ68347.1"/>
    <property type="molecule type" value="Genomic_DNA"/>
</dbReference>
<name>A0A0H4XJA0_9BACT</name>
<evidence type="ECO:0000313" key="2">
    <source>
        <dbReference type="Proteomes" id="UP000009026"/>
    </source>
</evidence>
<sequence>MPYYFSDNAQNVEPFVYFANQPTATPFAFEVLLPQVFVTPPTGPITEGPFTLEARTPASIPLPFRVAFASTSAVWTFNDKAARAGLQQSFIAFLIKLEAAGLVPGGLQTVRLALAQRLPLTFTETLFYRYGFDGAAGYADLTPGMRLRADFQGYQLADPTGAGTNQYLNGYTGSESVTFDLVGLPDAQGFATVVLDAFLGRIGTTVVAPNQGGGGGMIDLQTGFRRRYLRALYPTTMESADKKGFVGTQKNVTLVAADSLAVIEAATRSYRETNGNTGGNGVSTYLRGRTVLVPQVQVYVRGAPTYVPLGTTLRHLLDTSTFIPPLAQQVPNLNCQRWLMDYNPYSDTALQLVFPGFTPLNVWGSNYRVYWNGADVLDLPLAKGDALTFSVPDILS</sequence>
<dbReference type="OrthoDB" id="6731979at2"/>
<reference evidence="1 2" key="1">
    <citation type="journal article" date="2016" name="PLoS ONE">
        <title>Complete Genome Sequence and Comparative Genomics of a Novel Myxobacterium Myxococcus hansupus.</title>
        <authorList>
            <person name="Sharma G."/>
            <person name="Narwani T."/>
            <person name="Subramanian S."/>
        </authorList>
    </citation>
    <scope>NUCLEOTIDE SEQUENCE [LARGE SCALE GENOMIC DNA]</scope>
    <source>
        <strain evidence="2">mixupus</strain>
    </source>
</reference>
<dbReference type="Proteomes" id="UP000009026">
    <property type="component" value="Chromosome"/>
</dbReference>
<dbReference type="KEGG" id="mym:A176_005259"/>
<proteinExistence type="predicted"/>
<dbReference type="eggNOG" id="ENOG5033MZR">
    <property type="taxonomic scope" value="Bacteria"/>
</dbReference>
<organism evidence="1 2">
    <name type="scientific">Pseudomyxococcus hansupus</name>
    <dbReference type="NCBI Taxonomy" id="1297742"/>
    <lineage>
        <taxon>Bacteria</taxon>
        <taxon>Pseudomonadati</taxon>
        <taxon>Myxococcota</taxon>
        <taxon>Myxococcia</taxon>
        <taxon>Myxococcales</taxon>
        <taxon>Cystobacterineae</taxon>
        <taxon>Myxococcaceae</taxon>
        <taxon>Pseudomyxococcus</taxon>
    </lineage>
</organism>
<keyword evidence="2" id="KW-1185">Reference proteome</keyword>
<dbReference type="RefSeq" id="WP_002633140.1">
    <property type="nucleotide sequence ID" value="NZ_CP012109.1"/>
</dbReference>
<evidence type="ECO:0000313" key="1">
    <source>
        <dbReference type="EMBL" id="AKQ68347.1"/>
    </source>
</evidence>
<accession>A0A0H4XJA0</accession>
<dbReference type="STRING" id="1297742.A176_005259"/>